<accession>A0A2W7HWX5</accession>
<keyword evidence="2" id="KW-1185">Reference proteome</keyword>
<dbReference type="EMBL" id="QKYU01000039">
    <property type="protein sequence ID" value="PZW37875.1"/>
    <property type="molecule type" value="Genomic_DNA"/>
</dbReference>
<evidence type="ECO:0008006" key="3">
    <source>
        <dbReference type="Google" id="ProtNLM"/>
    </source>
</evidence>
<evidence type="ECO:0000313" key="2">
    <source>
        <dbReference type="Proteomes" id="UP000249688"/>
    </source>
</evidence>
<name>A0A2W7HWX5_9PROT</name>
<proteinExistence type="predicted"/>
<dbReference type="OrthoDB" id="7261154at2"/>
<dbReference type="Proteomes" id="UP000249688">
    <property type="component" value="Unassembled WGS sequence"/>
</dbReference>
<gene>
    <name evidence="1" type="ORF">C8P66_13927</name>
</gene>
<dbReference type="AlphaFoldDB" id="A0A2W7HWX5"/>
<protein>
    <recommendedName>
        <fullName evidence="3">Methyltransferase family protein</fullName>
    </recommendedName>
</protein>
<dbReference type="InterPro" id="IPR029063">
    <property type="entry name" value="SAM-dependent_MTases_sf"/>
</dbReference>
<evidence type="ECO:0000313" key="1">
    <source>
        <dbReference type="EMBL" id="PZW37875.1"/>
    </source>
</evidence>
<comment type="caution">
    <text evidence="1">The sequence shown here is derived from an EMBL/GenBank/DDBJ whole genome shotgun (WGS) entry which is preliminary data.</text>
</comment>
<dbReference type="Gene3D" id="3.40.50.150">
    <property type="entry name" value="Vaccinia Virus protein VP39"/>
    <property type="match status" value="1"/>
</dbReference>
<sequence>MAVERSGLPPGYAAGAPLPWWGKVGVKLALAALRLPRDGLRRIGIGRHSFIADDPSRLLDEPAGHVARYRALTGRVPVSVLELGPGRMVARAPAYAALGCREVWFADVEDDAPQDVAAYARVAALAAGRGWAAPDLSAAKDRAAALAACGARLLIGPEALAAIPAGSVDLIISDVALEHVRRAALPGLLAELRRISAPGALGRHAVDFHDHVGAGLNTLRFSPQFWEGEWVGRSGLYVNRLGLGALLGAFARAGFPVTSVTEALAWPAPPPGAAHIHPELRDTPAGDLIAFARIETRLPA</sequence>
<reference evidence="1 2" key="1">
    <citation type="submission" date="2018-06" db="EMBL/GenBank/DDBJ databases">
        <title>Genomic Encyclopedia of Archaeal and Bacterial Type Strains, Phase II (KMG-II): from individual species to whole genera.</title>
        <authorList>
            <person name="Goeker M."/>
        </authorList>
    </citation>
    <scope>NUCLEOTIDE SEQUENCE [LARGE SCALE GENOMIC DNA]</scope>
    <source>
        <strain evidence="1 2">DSM 24525</strain>
    </source>
</reference>
<dbReference type="RefSeq" id="WP_111400430.1">
    <property type="nucleotide sequence ID" value="NZ_QKYU01000039.1"/>
</dbReference>
<organism evidence="1 2">
    <name type="scientific">Humitalea rosea</name>
    <dbReference type="NCBI Taxonomy" id="990373"/>
    <lineage>
        <taxon>Bacteria</taxon>
        <taxon>Pseudomonadati</taxon>
        <taxon>Pseudomonadota</taxon>
        <taxon>Alphaproteobacteria</taxon>
        <taxon>Acetobacterales</taxon>
        <taxon>Roseomonadaceae</taxon>
        <taxon>Humitalea</taxon>
    </lineage>
</organism>
<dbReference type="SUPFAM" id="SSF53335">
    <property type="entry name" value="S-adenosyl-L-methionine-dependent methyltransferases"/>
    <property type="match status" value="1"/>
</dbReference>